<name>A0A2T0LL53_9PSEU</name>
<gene>
    <name evidence="3" type="ORF">B0I33_114151</name>
</gene>
<evidence type="ECO:0008006" key="5">
    <source>
        <dbReference type="Google" id="ProtNLM"/>
    </source>
</evidence>
<feature type="signal peptide" evidence="2">
    <location>
        <begin position="1"/>
        <end position="27"/>
    </location>
</feature>
<organism evidence="3 4">
    <name type="scientific">Prauserella shujinwangii</name>
    <dbReference type="NCBI Taxonomy" id="1453103"/>
    <lineage>
        <taxon>Bacteria</taxon>
        <taxon>Bacillati</taxon>
        <taxon>Actinomycetota</taxon>
        <taxon>Actinomycetes</taxon>
        <taxon>Pseudonocardiales</taxon>
        <taxon>Pseudonocardiaceae</taxon>
        <taxon>Prauserella</taxon>
    </lineage>
</organism>
<dbReference type="AlphaFoldDB" id="A0A2T0LL53"/>
<keyword evidence="2" id="KW-0732">Signal</keyword>
<dbReference type="EMBL" id="PVNH01000014">
    <property type="protein sequence ID" value="PRX43690.1"/>
    <property type="molecule type" value="Genomic_DNA"/>
</dbReference>
<feature type="chain" id="PRO_5015491439" description="DUF5666 domain-containing protein" evidence="2">
    <location>
        <begin position="28"/>
        <end position="125"/>
    </location>
</feature>
<protein>
    <recommendedName>
        <fullName evidence="5">DUF5666 domain-containing protein</fullName>
    </recommendedName>
</protein>
<proteinExistence type="predicted"/>
<evidence type="ECO:0000313" key="3">
    <source>
        <dbReference type="EMBL" id="PRX43690.1"/>
    </source>
</evidence>
<evidence type="ECO:0000313" key="4">
    <source>
        <dbReference type="Proteomes" id="UP000238362"/>
    </source>
</evidence>
<accession>A0A2T0LL53</accession>
<reference evidence="3 4" key="1">
    <citation type="submission" date="2018-03" db="EMBL/GenBank/DDBJ databases">
        <title>Genomic Encyclopedia of Type Strains, Phase III (KMG-III): the genomes of soil and plant-associated and newly described type strains.</title>
        <authorList>
            <person name="Whitman W."/>
        </authorList>
    </citation>
    <scope>NUCLEOTIDE SEQUENCE [LARGE SCALE GENOMIC DNA]</scope>
    <source>
        <strain evidence="3 4">CGMCC 4.7125</strain>
    </source>
</reference>
<feature type="region of interest" description="Disordered" evidence="1">
    <location>
        <begin position="27"/>
        <end position="54"/>
    </location>
</feature>
<sequence>MREWSIAVRTVLSGVFAAALLAVSACGDTQTPPEVPPAPVSPSPTSEPVPTPEPGERLTLEGIVQEGVEPNCLVLMAEQRQYLLLGGDDALQPGDRVVVQARAAPDQATTCMQGIPVEVIDARPA</sequence>
<feature type="compositionally biased region" description="Pro residues" evidence="1">
    <location>
        <begin position="33"/>
        <end position="53"/>
    </location>
</feature>
<dbReference type="PROSITE" id="PS51257">
    <property type="entry name" value="PROKAR_LIPOPROTEIN"/>
    <property type="match status" value="1"/>
</dbReference>
<evidence type="ECO:0000256" key="2">
    <source>
        <dbReference type="SAM" id="SignalP"/>
    </source>
</evidence>
<evidence type="ECO:0000256" key="1">
    <source>
        <dbReference type="SAM" id="MobiDB-lite"/>
    </source>
</evidence>
<keyword evidence="4" id="KW-1185">Reference proteome</keyword>
<comment type="caution">
    <text evidence="3">The sequence shown here is derived from an EMBL/GenBank/DDBJ whole genome shotgun (WGS) entry which is preliminary data.</text>
</comment>
<dbReference type="Proteomes" id="UP000238362">
    <property type="component" value="Unassembled WGS sequence"/>
</dbReference>